<evidence type="ECO:0000256" key="1">
    <source>
        <dbReference type="SAM" id="MobiDB-lite"/>
    </source>
</evidence>
<evidence type="ECO:0000313" key="3">
    <source>
        <dbReference type="Proteomes" id="UP000765509"/>
    </source>
</evidence>
<feature type="region of interest" description="Disordered" evidence="1">
    <location>
        <begin position="69"/>
        <end position="106"/>
    </location>
</feature>
<accession>A0A9Q3ISP7</accession>
<comment type="caution">
    <text evidence="2">The sequence shown here is derived from an EMBL/GenBank/DDBJ whole genome shotgun (WGS) entry which is preliminary data.</text>
</comment>
<evidence type="ECO:0000313" key="2">
    <source>
        <dbReference type="EMBL" id="MBW0549326.1"/>
    </source>
</evidence>
<proteinExistence type="predicted"/>
<feature type="compositionally biased region" description="Basic and acidic residues" evidence="1">
    <location>
        <begin position="165"/>
        <end position="179"/>
    </location>
</feature>
<organism evidence="2 3">
    <name type="scientific">Austropuccinia psidii MF-1</name>
    <dbReference type="NCBI Taxonomy" id="1389203"/>
    <lineage>
        <taxon>Eukaryota</taxon>
        <taxon>Fungi</taxon>
        <taxon>Dikarya</taxon>
        <taxon>Basidiomycota</taxon>
        <taxon>Pucciniomycotina</taxon>
        <taxon>Pucciniomycetes</taxon>
        <taxon>Pucciniales</taxon>
        <taxon>Sphaerophragmiaceae</taxon>
        <taxon>Austropuccinia</taxon>
    </lineage>
</organism>
<dbReference type="Proteomes" id="UP000765509">
    <property type="component" value="Unassembled WGS sequence"/>
</dbReference>
<dbReference type="PRINTS" id="PR01217">
    <property type="entry name" value="PRICHEXTENSN"/>
</dbReference>
<feature type="compositionally biased region" description="Pro residues" evidence="1">
    <location>
        <begin position="231"/>
        <end position="251"/>
    </location>
</feature>
<sequence length="295" mass="32452">MTTDACDACRQAHKKCLFIVCPFRPRGQRSSCPRHPCKDSFVVDDDETISKRKWTPGPQAGRQEQFWAISPVPSSIDLSTPPPRPPSDGHFTPRPEQSDYPADEGWRWKEDIQAWADRHHVLSPMGFKRQKQNPPNPPQQDSPVPSLPREQTPRQPTPGPSGTRWSEDLFREASQHKEPPIPGPSHSSEPPEDVPTREPEPEVAPTQSTEEPFARPATPRSIIIIDDTPVGSPPSSSPTPPLSPPVPPPSTPTLVPSPNIPPIAAENPTAFSPRCLAPLIPTMTLARNSPMCARS</sequence>
<protein>
    <submittedName>
        <fullName evidence="2">Uncharacterized protein</fullName>
    </submittedName>
</protein>
<feature type="region of interest" description="Disordered" evidence="1">
    <location>
        <begin position="119"/>
        <end position="261"/>
    </location>
</feature>
<keyword evidence="3" id="KW-1185">Reference proteome</keyword>
<dbReference type="EMBL" id="AVOT02054636">
    <property type="protein sequence ID" value="MBW0549326.1"/>
    <property type="molecule type" value="Genomic_DNA"/>
</dbReference>
<reference evidence="2" key="1">
    <citation type="submission" date="2021-03" db="EMBL/GenBank/DDBJ databases">
        <title>Draft genome sequence of rust myrtle Austropuccinia psidii MF-1, a brazilian biotype.</title>
        <authorList>
            <person name="Quecine M.C."/>
            <person name="Pachon D.M.R."/>
            <person name="Bonatelli M.L."/>
            <person name="Correr F.H."/>
            <person name="Franceschini L.M."/>
            <person name="Leite T.F."/>
            <person name="Margarido G.R.A."/>
            <person name="Almeida C.A."/>
            <person name="Ferrarezi J.A."/>
            <person name="Labate C.A."/>
        </authorList>
    </citation>
    <scope>NUCLEOTIDE SEQUENCE</scope>
    <source>
        <strain evidence="2">MF-1</strain>
    </source>
</reference>
<gene>
    <name evidence="2" type="ORF">O181_089041</name>
</gene>
<name>A0A9Q3ISP7_9BASI</name>
<dbReference type="AlphaFoldDB" id="A0A9Q3ISP7"/>